<feature type="transmembrane region" description="Helical" evidence="7">
    <location>
        <begin position="102"/>
        <end position="124"/>
    </location>
</feature>
<accession>A0ABN9PJI0</accession>
<evidence type="ECO:0000313" key="9">
    <source>
        <dbReference type="Proteomes" id="UP001189429"/>
    </source>
</evidence>
<dbReference type="PANTHER" id="PTHR30509:SF9">
    <property type="entry name" value="MULTIDRUG RESISTANCE PROTEIN MDTO"/>
    <property type="match status" value="1"/>
</dbReference>
<keyword evidence="3 7" id="KW-0812">Transmembrane</keyword>
<feature type="region of interest" description="Disordered" evidence="6">
    <location>
        <begin position="1247"/>
        <end position="1266"/>
    </location>
</feature>
<name>A0ABN9PJI0_9DINO</name>
<feature type="transmembrane region" description="Helical" evidence="7">
    <location>
        <begin position="691"/>
        <end position="713"/>
    </location>
</feature>
<evidence type="ECO:0000256" key="3">
    <source>
        <dbReference type="ARBA" id="ARBA00022692"/>
    </source>
</evidence>
<feature type="compositionally biased region" description="Basic and acidic residues" evidence="6">
    <location>
        <begin position="799"/>
        <end position="808"/>
    </location>
</feature>
<feature type="transmembrane region" description="Helical" evidence="7">
    <location>
        <begin position="667"/>
        <end position="685"/>
    </location>
</feature>
<keyword evidence="4 7" id="KW-1133">Transmembrane helix</keyword>
<dbReference type="Proteomes" id="UP001189429">
    <property type="component" value="Unassembled WGS sequence"/>
</dbReference>
<reference evidence="8" key="1">
    <citation type="submission" date="2023-10" db="EMBL/GenBank/DDBJ databases">
        <authorList>
            <person name="Chen Y."/>
            <person name="Shah S."/>
            <person name="Dougan E. K."/>
            <person name="Thang M."/>
            <person name="Chan C."/>
        </authorList>
    </citation>
    <scope>NUCLEOTIDE SEQUENCE [LARGE SCALE GENOMIC DNA]</scope>
</reference>
<evidence type="ECO:0000256" key="2">
    <source>
        <dbReference type="ARBA" id="ARBA00022475"/>
    </source>
</evidence>
<feature type="region of interest" description="Disordered" evidence="6">
    <location>
        <begin position="786"/>
        <end position="810"/>
    </location>
</feature>
<sequence>MRRRAGGPARLSLEVSLAVRVALGSCVASSLVLVKPLKDLFSEETQPLLQNAAVVAIFCAGGSLEETVKLSAETVAGTFGAVFGTAAGCWLGGLGTVRVDCWLSLLVPVEATLLAGAICLLPVADNVKMTMVGLMSYFTISIFSDSQVPVAQLCGEYVAMTFCGTLCIVLAYMVRVPWLADSNALQSAASAFEDVADGCAELITEATLAFLCTGAGDAWRAMALHRTRVVEARLVEARRAVGFRNWHPRVIVKRMSRSGRTAQAAWMARREAAFANAASALDTCRLLCELAVQAQAGATGFEAVAVRERTADRLARVAEAAAALLRDSARANFQGSRAGHGHQPLEEPGDPAGRTQRRAVHVAAKKALRNSSAAARELLLLSTYGGASDDAGGADDDANPARASLLQMSRSELAGARSDMAAFLFLVHALAADLLRSEADAAREQATLQRAATAPIPGGARWRLPRVDEEADDADNGSIGGESCCTESLHSGFGSLHAPLVKRAAPSVGGETVSSHGAAARVQELARRWLSCLSSRCAPLCACAAHVAAATRMRWRIALKVMLSFLPACLASIYLFELDSTTVATVAYVCSYGSQHCGSSLRRVALRGVGIAAGATVGSAIQNMILRLHQAIGVSWWGFVSCSAANALIASCWVGFVMLISFRGGPYSYAGFCSAFVSFKFTLAIGDSADLSSIVAFNMFACLLVAAVELGVMPMHADTMLRSRLAAATAGSLAALSALVTSSSENVAITPRLARDVLQYVGASAAEHRCIAGEADPMLRTLRAAGGAAAPQRLSSRGQPEDQRDRAKTIGAVGDLKTLGDLPDLTERIKEAGFYEHYLSWRDGYMRWRGGSADGSHGEIASGAPQKGAAAAPSPADPPADEQAHAPGGSEAHQNAAIVAAAFEPALSGASVGLAALDPFAAVTLPLDQGSPSEAACRSDMGPSAGLSGLADGILLTRGAPVLAEGIAGAEAQLEGPAQAGPAQLDPESAACMPLLAELARSRPHASGGASGGTCTGDGPPPRQISSVKSRELSVESLASATAQELDLQASGLALAATVSLADVQVLLDEIGSALAPARGLASQATDRLDGETVDANAWCSLAAAIGMLRLRLSLLARVALRLRHGVGVAELLGGTGQEKAAAQLVAACSVALAAATSAIAGGAAPLPRVAAQLERNLKASAATLVRALAWRSIQHVPAHGGGRGVAAEVLASTAGSTLVGLLRGSAEVLSWAVVLAGSHAEAPVGAVASEPRAPRASRGSSLTGALESELPDLTDRLKEAGKFEEYEKWRDGYMRWRGGGAAGAKGQIVKTTIT</sequence>
<organism evidence="8 9">
    <name type="scientific">Prorocentrum cordatum</name>
    <dbReference type="NCBI Taxonomy" id="2364126"/>
    <lineage>
        <taxon>Eukaryota</taxon>
        <taxon>Sar</taxon>
        <taxon>Alveolata</taxon>
        <taxon>Dinophyceae</taxon>
        <taxon>Prorocentrales</taxon>
        <taxon>Prorocentraceae</taxon>
        <taxon>Prorocentrum</taxon>
    </lineage>
</organism>
<keyword evidence="9" id="KW-1185">Reference proteome</keyword>
<proteinExistence type="predicted"/>
<feature type="region of interest" description="Disordered" evidence="6">
    <location>
        <begin position="853"/>
        <end position="893"/>
    </location>
</feature>
<evidence type="ECO:0000256" key="7">
    <source>
        <dbReference type="SAM" id="Phobius"/>
    </source>
</evidence>
<dbReference type="PANTHER" id="PTHR30509">
    <property type="entry name" value="P-HYDROXYBENZOIC ACID EFFLUX PUMP SUBUNIT-RELATED"/>
    <property type="match status" value="1"/>
</dbReference>
<comment type="caution">
    <text evidence="8">The sequence shown here is derived from an EMBL/GenBank/DDBJ whole genome shotgun (WGS) entry which is preliminary data.</text>
</comment>
<evidence type="ECO:0000256" key="6">
    <source>
        <dbReference type="SAM" id="MobiDB-lite"/>
    </source>
</evidence>
<feature type="compositionally biased region" description="Low complexity" evidence="6">
    <location>
        <begin position="861"/>
        <end position="874"/>
    </location>
</feature>
<comment type="subcellular location">
    <subcellularLocation>
        <location evidence="1">Cell membrane</location>
        <topology evidence="1">Multi-pass membrane protein</topology>
    </subcellularLocation>
</comment>
<gene>
    <name evidence="8" type="ORF">PCOR1329_LOCUS3545</name>
</gene>
<evidence type="ECO:0000313" key="8">
    <source>
        <dbReference type="EMBL" id="CAK0793157.1"/>
    </source>
</evidence>
<feature type="transmembrane region" description="Helical" evidence="7">
    <location>
        <begin position="557"/>
        <end position="576"/>
    </location>
</feature>
<feature type="transmembrane region" description="Helical" evidence="7">
    <location>
        <begin position="157"/>
        <end position="174"/>
    </location>
</feature>
<feature type="region of interest" description="Disordered" evidence="6">
    <location>
        <begin position="334"/>
        <end position="354"/>
    </location>
</feature>
<keyword evidence="2" id="KW-1003">Cell membrane</keyword>
<evidence type="ECO:0000256" key="4">
    <source>
        <dbReference type="ARBA" id="ARBA00022989"/>
    </source>
</evidence>
<evidence type="ECO:0000256" key="1">
    <source>
        <dbReference type="ARBA" id="ARBA00004651"/>
    </source>
</evidence>
<feature type="transmembrane region" description="Helical" evidence="7">
    <location>
        <begin position="76"/>
        <end position="96"/>
    </location>
</feature>
<feature type="region of interest" description="Disordered" evidence="6">
    <location>
        <begin position="1003"/>
        <end position="1031"/>
    </location>
</feature>
<feature type="transmembrane region" description="Helical" evidence="7">
    <location>
        <begin position="636"/>
        <end position="660"/>
    </location>
</feature>
<keyword evidence="5 7" id="KW-0472">Membrane</keyword>
<dbReference type="EMBL" id="CAUYUJ010000908">
    <property type="protein sequence ID" value="CAK0793157.1"/>
    <property type="molecule type" value="Genomic_DNA"/>
</dbReference>
<evidence type="ECO:0000256" key="5">
    <source>
        <dbReference type="ARBA" id="ARBA00023136"/>
    </source>
</evidence>
<protein>
    <submittedName>
        <fullName evidence="8">Uncharacterized protein</fullName>
    </submittedName>
</protein>